<dbReference type="InParanoid" id="C5L7U1"/>
<evidence type="ECO:0000313" key="3">
    <source>
        <dbReference type="Proteomes" id="UP000007800"/>
    </source>
</evidence>
<name>C5L7U1_PERM5</name>
<sequence length="135" mass="14881">MKSIIAVTALFVAASEYCQDICDGHTACAESKYGSYCKDNGVCFGLYHKGNSYCFQPTEQDACDDSTLHPVSCSKPKATCQDICNDMPQCRDSKWSSYCKFWQKPPVCFGIIKKADGTLCFTPTDEDCEGESLTC</sequence>
<evidence type="ECO:0000313" key="2">
    <source>
        <dbReference type="EMBL" id="EER07202.1"/>
    </source>
</evidence>
<evidence type="ECO:0000256" key="1">
    <source>
        <dbReference type="SAM" id="SignalP"/>
    </source>
</evidence>
<dbReference type="Proteomes" id="UP000007800">
    <property type="component" value="Unassembled WGS sequence"/>
</dbReference>
<reference evidence="2 3" key="1">
    <citation type="submission" date="2008-07" db="EMBL/GenBank/DDBJ databases">
        <authorList>
            <person name="El-Sayed N."/>
            <person name="Caler E."/>
            <person name="Inman J."/>
            <person name="Amedeo P."/>
            <person name="Hass B."/>
            <person name="Wortman J."/>
        </authorList>
    </citation>
    <scope>NUCLEOTIDE SEQUENCE [LARGE SCALE GENOMIC DNA]</scope>
    <source>
        <strain evidence="3">ATCC 50983 / TXsc</strain>
    </source>
</reference>
<feature type="signal peptide" evidence="1">
    <location>
        <begin position="1"/>
        <end position="18"/>
    </location>
</feature>
<dbReference type="RefSeq" id="XP_002775386.1">
    <property type="nucleotide sequence ID" value="XM_002775340.1"/>
</dbReference>
<organism evidence="3">
    <name type="scientific">Perkinsus marinus (strain ATCC 50983 / TXsc)</name>
    <dbReference type="NCBI Taxonomy" id="423536"/>
    <lineage>
        <taxon>Eukaryota</taxon>
        <taxon>Sar</taxon>
        <taxon>Alveolata</taxon>
        <taxon>Perkinsozoa</taxon>
        <taxon>Perkinsea</taxon>
        <taxon>Perkinsida</taxon>
        <taxon>Perkinsidae</taxon>
        <taxon>Perkinsus</taxon>
    </lineage>
</organism>
<gene>
    <name evidence="2" type="ORF">Pmar_PMAR001719</name>
</gene>
<dbReference type="GeneID" id="9059882"/>
<dbReference type="EMBL" id="GG679923">
    <property type="protein sequence ID" value="EER07202.1"/>
    <property type="molecule type" value="Genomic_DNA"/>
</dbReference>
<accession>C5L7U1</accession>
<keyword evidence="3" id="KW-1185">Reference proteome</keyword>
<feature type="chain" id="PRO_5002954621" evidence="1">
    <location>
        <begin position="19"/>
        <end position="135"/>
    </location>
</feature>
<dbReference type="AlphaFoldDB" id="C5L7U1"/>
<proteinExistence type="predicted"/>
<protein>
    <submittedName>
        <fullName evidence="2">Uncharacterized protein</fullName>
    </submittedName>
</protein>
<keyword evidence="1" id="KW-0732">Signal</keyword>